<organism evidence="2 3">
    <name type="scientific">Bifidobacterium longum subsp. suis</name>
    <dbReference type="NCBI Taxonomy" id="1695"/>
    <lineage>
        <taxon>Bacteria</taxon>
        <taxon>Bacillati</taxon>
        <taxon>Actinomycetota</taxon>
        <taxon>Actinomycetes</taxon>
        <taxon>Bifidobacteriales</taxon>
        <taxon>Bifidobacteriaceae</taxon>
        <taxon>Bifidobacterium</taxon>
    </lineage>
</organism>
<dbReference type="EMBL" id="MOAE01000034">
    <property type="protein sequence ID" value="OIN63013.1"/>
    <property type="molecule type" value="Genomic_DNA"/>
</dbReference>
<comment type="caution">
    <text evidence="2">The sequence shown here is derived from an EMBL/GenBank/DDBJ whole genome shotgun (WGS) entry which is preliminary data.</text>
</comment>
<keyword evidence="1" id="KW-0472">Membrane</keyword>
<evidence type="ECO:0000256" key="1">
    <source>
        <dbReference type="SAM" id="Phobius"/>
    </source>
</evidence>
<protein>
    <submittedName>
        <fullName evidence="2">Uncharacterized protein</fullName>
    </submittedName>
</protein>
<sequence>MRFIIGFWLSDVVLLAAYLYFKDFAFLFCLILMTMICMVTMMVGRPVAWFRLIAQAKANIVDDETRP</sequence>
<gene>
    <name evidence="2" type="ORF">BFS26_06725</name>
</gene>
<evidence type="ECO:0000313" key="2">
    <source>
        <dbReference type="EMBL" id="OIN63013.1"/>
    </source>
</evidence>
<name>A0A1S2VWD8_BIFLN</name>
<feature type="transmembrane region" description="Helical" evidence="1">
    <location>
        <begin position="25"/>
        <end position="43"/>
    </location>
</feature>
<keyword evidence="1" id="KW-1133">Transmembrane helix</keyword>
<dbReference type="RefSeq" id="WP_071474930.1">
    <property type="nucleotide sequence ID" value="NZ_CP169558.1"/>
</dbReference>
<dbReference type="Proteomes" id="UP000181801">
    <property type="component" value="Unassembled WGS sequence"/>
</dbReference>
<dbReference type="AlphaFoldDB" id="A0A1S2VWD8"/>
<evidence type="ECO:0000313" key="3">
    <source>
        <dbReference type="Proteomes" id="UP000181801"/>
    </source>
</evidence>
<reference evidence="2 3" key="1">
    <citation type="journal article" date="2016" name="BMC Microbiol.">
        <title>Fucosyllactose and L-fucose utilization of infant Bifidobacterium longum and Bifidobacterium kashiwanohense.</title>
        <authorList>
            <person name="Bunesova V."/>
            <person name="Lacroix C."/>
            <person name="Schwab C."/>
        </authorList>
    </citation>
    <scope>NUCLEOTIDE SEQUENCE [LARGE SCALE GENOMIC DNA]</scope>
    <source>
        <strain evidence="2 3">BSM11-5</strain>
    </source>
</reference>
<accession>A0A1S2VWD8</accession>
<keyword evidence="1" id="KW-0812">Transmembrane</keyword>
<proteinExistence type="predicted"/>